<keyword evidence="2" id="KW-0732">Signal</keyword>
<protein>
    <submittedName>
        <fullName evidence="3">Uncharacterized protein</fullName>
    </submittedName>
</protein>
<evidence type="ECO:0000313" key="3">
    <source>
        <dbReference type="EMBL" id="EHD13731.1"/>
    </source>
</evidence>
<dbReference type="EMBL" id="AGFR01000007">
    <property type="protein sequence ID" value="EHD13731.1"/>
    <property type="molecule type" value="Genomic_DNA"/>
</dbReference>
<comment type="caution">
    <text evidence="3">The sequence shown here is derived from an EMBL/GenBank/DDBJ whole genome shotgun (WGS) entry which is preliminary data.</text>
</comment>
<evidence type="ECO:0000313" key="4">
    <source>
        <dbReference type="Proteomes" id="UP000005939"/>
    </source>
</evidence>
<dbReference type="Proteomes" id="UP000005939">
    <property type="component" value="Unassembled WGS sequence"/>
</dbReference>
<evidence type="ECO:0000256" key="2">
    <source>
        <dbReference type="SAM" id="SignalP"/>
    </source>
</evidence>
<proteinExistence type="predicted"/>
<feature type="signal peptide" evidence="2">
    <location>
        <begin position="1"/>
        <end position="25"/>
    </location>
</feature>
<sequence>MKKISLLLAATFISAPLALSNQSFAAPEHKAVNHPAATSNKASGTVYMTFHSADVGVGYTWGDGILKYHGKSYKFTIKGGDIVAVGFSKSQASGHVYDLKNLYDFAGNYAAASGEATAGVGVGAASLKNSKNVSISIDTKTMGGRLAGAPGGFSIKFADAKLQKAVEARDNAVKAQGKAVKAKKSAKSANETTEDLNEQQLNKLKK</sequence>
<gene>
    <name evidence="3" type="ORF">CIN_10900</name>
</gene>
<reference evidence="3 4" key="1">
    <citation type="submission" date="2011-10" db="EMBL/GenBank/DDBJ databases">
        <title>Genome Sequence of Commensalibacter intestini A911, isolated from Drosophila gut.</title>
        <authorList>
            <person name="Lee W.-J."/>
            <person name="Kim E.-K."/>
        </authorList>
    </citation>
    <scope>NUCLEOTIDE SEQUENCE [LARGE SCALE GENOMIC DNA]</scope>
    <source>
        <strain evidence="3 4">A911</strain>
    </source>
</reference>
<dbReference type="eggNOG" id="ENOG5032ZYT">
    <property type="taxonomic scope" value="Bacteria"/>
</dbReference>
<feature type="chain" id="PRO_5003488442" evidence="2">
    <location>
        <begin position="26"/>
        <end position="206"/>
    </location>
</feature>
<accession>G6F0T7</accession>
<dbReference type="OrthoDB" id="8241374at2"/>
<evidence type="ECO:0000256" key="1">
    <source>
        <dbReference type="SAM" id="MobiDB-lite"/>
    </source>
</evidence>
<name>G6F0T7_9PROT</name>
<organism evidence="3 4">
    <name type="scientific">Commensalibacter intestini A911</name>
    <dbReference type="NCBI Taxonomy" id="1088868"/>
    <lineage>
        <taxon>Bacteria</taxon>
        <taxon>Pseudomonadati</taxon>
        <taxon>Pseudomonadota</taxon>
        <taxon>Alphaproteobacteria</taxon>
        <taxon>Acetobacterales</taxon>
        <taxon>Acetobacteraceae</taxon>
    </lineage>
</organism>
<dbReference type="RefSeq" id="WP_008854080.1">
    <property type="nucleotide sequence ID" value="NZ_AGFR01000007.1"/>
</dbReference>
<dbReference type="AlphaFoldDB" id="G6F0T7"/>
<feature type="region of interest" description="Disordered" evidence="1">
    <location>
        <begin position="177"/>
        <end position="206"/>
    </location>
</feature>